<feature type="chain" id="PRO_5046225784" evidence="1">
    <location>
        <begin position="19"/>
        <end position="167"/>
    </location>
</feature>
<comment type="caution">
    <text evidence="2">The sequence shown here is derived from an EMBL/GenBank/DDBJ whole genome shotgun (WGS) entry which is preliminary data.</text>
</comment>
<sequence>MAAAALAMLGLAAPQAIAADATAGPGVKISARASDKARALAAADPQSVRAAANLCGSGYELFMAERLPDATRLGTLFTYTKSGSSGLSGACAIFDNNTGAKQYMKLKICPNRTGATCDTDEGTFSEYAGPVYTTGYNSYILCSKVTAVMKSGGVAVIDRVTYAAPCN</sequence>
<protein>
    <submittedName>
        <fullName evidence="2">Uncharacterized protein</fullName>
    </submittedName>
</protein>
<evidence type="ECO:0000313" key="3">
    <source>
        <dbReference type="Proteomes" id="UP000654471"/>
    </source>
</evidence>
<gene>
    <name evidence="2" type="ORF">GCM10010211_37180</name>
</gene>
<evidence type="ECO:0000256" key="1">
    <source>
        <dbReference type="SAM" id="SignalP"/>
    </source>
</evidence>
<feature type="signal peptide" evidence="1">
    <location>
        <begin position="1"/>
        <end position="18"/>
    </location>
</feature>
<keyword evidence="3" id="KW-1185">Reference proteome</keyword>
<name>A0ABQ2V4B3_9ACTN</name>
<dbReference type="EMBL" id="BMRP01000012">
    <property type="protein sequence ID" value="GGU68412.1"/>
    <property type="molecule type" value="Genomic_DNA"/>
</dbReference>
<dbReference type="Proteomes" id="UP000654471">
    <property type="component" value="Unassembled WGS sequence"/>
</dbReference>
<reference evidence="3" key="1">
    <citation type="journal article" date="2019" name="Int. J. Syst. Evol. Microbiol.">
        <title>The Global Catalogue of Microorganisms (GCM) 10K type strain sequencing project: providing services to taxonomists for standard genome sequencing and annotation.</title>
        <authorList>
            <consortium name="The Broad Institute Genomics Platform"/>
            <consortium name="The Broad Institute Genome Sequencing Center for Infectious Disease"/>
            <person name="Wu L."/>
            <person name="Ma J."/>
        </authorList>
    </citation>
    <scope>NUCLEOTIDE SEQUENCE [LARGE SCALE GENOMIC DNA]</scope>
    <source>
        <strain evidence="3">JCM 3399</strain>
    </source>
</reference>
<accession>A0ABQ2V4B3</accession>
<evidence type="ECO:0000313" key="2">
    <source>
        <dbReference type="EMBL" id="GGU68412.1"/>
    </source>
</evidence>
<keyword evidence="1" id="KW-0732">Signal</keyword>
<organism evidence="2 3">
    <name type="scientific">Streptomyces albospinus</name>
    <dbReference type="NCBI Taxonomy" id="285515"/>
    <lineage>
        <taxon>Bacteria</taxon>
        <taxon>Bacillati</taxon>
        <taxon>Actinomycetota</taxon>
        <taxon>Actinomycetes</taxon>
        <taxon>Kitasatosporales</taxon>
        <taxon>Streptomycetaceae</taxon>
        <taxon>Streptomyces</taxon>
    </lineage>
</organism>
<proteinExistence type="predicted"/>